<dbReference type="Gene3D" id="3.40.250.10">
    <property type="entry name" value="Rhodanese-like domain"/>
    <property type="match status" value="2"/>
</dbReference>
<keyword evidence="5" id="KW-0670">Pyruvate</keyword>
<dbReference type="STRING" id="1915074.SPHI_20510"/>
<dbReference type="PROSITE" id="PS50206">
    <property type="entry name" value="RHODANESE_3"/>
    <property type="match status" value="2"/>
</dbReference>
<keyword evidence="6" id="KW-1185">Reference proteome</keyword>
<dbReference type="FunFam" id="3.40.250.10:FF:000001">
    <property type="entry name" value="Sulfurtransferase"/>
    <property type="match status" value="1"/>
</dbReference>
<dbReference type="PROSITE" id="PS00683">
    <property type="entry name" value="RHODANESE_2"/>
    <property type="match status" value="1"/>
</dbReference>
<dbReference type="EMBL" id="MPSB01000008">
    <property type="protein sequence ID" value="ONF95849.1"/>
    <property type="molecule type" value="Genomic_DNA"/>
</dbReference>
<evidence type="ECO:0000256" key="2">
    <source>
        <dbReference type="ARBA" id="ARBA00022737"/>
    </source>
</evidence>
<name>A0A1V2EUJ6_9SPHN</name>
<evidence type="ECO:0000313" key="5">
    <source>
        <dbReference type="EMBL" id="ONF95849.1"/>
    </source>
</evidence>
<accession>A0A1V2EUJ6</accession>
<dbReference type="Pfam" id="PF00581">
    <property type="entry name" value="Rhodanese"/>
    <property type="match status" value="2"/>
</dbReference>
<evidence type="ECO:0000313" key="6">
    <source>
        <dbReference type="Proteomes" id="UP000188729"/>
    </source>
</evidence>
<dbReference type="SMART" id="SM00450">
    <property type="entry name" value="RHOD"/>
    <property type="match status" value="2"/>
</dbReference>
<feature type="domain" description="Rhodanese" evidence="4">
    <location>
        <begin position="181"/>
        <end position="294"/>
    </location>
</feature>
<comment type="caution">
    <text evidence="5">The sequence shown here is derived from an EMBL/GenBank/DDBJ whole genome shotgun (WGS) entry which is preliminary data.</text>
</comment>
<dbReference type="PANTHER" id="PTHR11364">
    <property type="entry name" value="THIOSULFATE SULFERTANSFERASE"/>
    <property type="match status" value="1"/>
</dbReference>
<feature type="domain" description="Rhodanese" evidence="4">
    <location>
        <begin position="34"/>
        <end position="151"/>
    </location>
</feature>
<dbReference type="InterPro" id="IPR001307">
    <property type="entry name" value="Thiosulphate_STrfase_CS"/>
</dbReference>
<gene>
    <name evidence="5" type="primary">sseA</name>
    <name evidence="5" type="ORF">SPHI_20510</name>
</gene>
<dbReference type="SUPFAM" id="SSF52821">
    <property type="entry name" value="Rhodanese/Cell cycle control phosphatase"/>
    <property type="match status" value="2"/>
</dbReference>
<evidence type="ECO:0000259" key="4">
    <source>
        <dbReference type="PROSITE" id="PS50206"/>
    </source>
</evidence>
<organism evidence="5 6">
    <name type="scientific">Sphingomonas jeddahensis</name>
    <dbReference type="NCBI Taxonomy" id="1915074"/>
    <lineage>
        <taxon>Bacteria</taxon>
        <taxon>Pseudomonadati</taxon>
        <taxon>Pseudomonadota</taxon>
        <taxon>Alphaproteobacteria</taxon>
        <taxon>Sphingomonadales</taxon>
        <taxon>Sphingomonadaceae</taxon>
        <taxon>Sphingomonas</taxon>
    </lineage>
</organism>
<dbReference type="InterPro" id="IPR036873">
    <property type="entry name" value="Rhodanese-like_dom_sf"/>
</dbReference>
<keyword evidence="1 3" id="KW-0808">Transferase</keyword>
<dbReference type="PANTHER" id="PTHR11364:SF27">
    <property type="entry name" value="SULFURTRANSFERASE"/>
    <property type="match status" value="1"/>
</dbReference>
<dbReference type="InterPro" id="IPR001763">
    <property type="entry name" value="Rhodanese-like_dom"/>
</dbReference>
<keyword evidence="2" id="KW-0677">Repeat</keyword>
<reference evidence="5 6" key="1">
    <citation type="submission" date="2016-11" db="EMBL/GenBank/DDBJ databases">
        <title>Genome sequence of Sphingomonas jeddahensis G39.</title>
        <authorList>
            <person name="Poehlein A."/>
            <person name="Wuebbeler J.H."/>
            <person name="Steinbuechel A."/>
            <person name="Daniel R."/>
        </authorList>
    </citation>
    <scope>NUCLEOTIDE SEQUENCE [LARGE SCALE GENOMIC DNA]</scope>
    <source>
        <strain evidence="5 6">G39</strain>
    </source>
</reference>
<dbReference type="AlphaFoldDB" id="A0A1V2EUJ6"/>
<dbReference type="CDD" id="cd01449">
    <property type="entry name" value="TST_Repeat_2"/>
    <property type="match status" value="1"/>
</dbReference>
<dbReference type="InterPro" id="IPR045078">
    <property type="entry name" value="TST/MPST-like"/>
</dbReference>
<dbReference type="PROSITE" id="PS00380">
    <property type="entry name" value="RHODANESE_1"/>
    <property type="match status" value="1"/>
</dbReference>
<evidence type="ECO:0000256" key="3">
    <source>
        <dbReference type="RuleBase" id="RU000507"/>
    </source>
</evidence>
<evidence type="ECO:0000256" key="1">
    <source>
        <dbReference type="ARBA" id="ARBA00022679"/>
    </source>
</evidence>
<protein>
    <recommendedName>
        <fullName evidence="3">Sulfurtransferase</fullName>
    </recommendedName>
</protein>
<sequence length="297" mass="31943">MPVRARRFDKPLPAAKTRAMETLASTEWLADELGARDLRIADCSWFLPGEPRNARAEYDTAHIPGAVFLDLAEIAATDTDLPMMLPGPEKFASRMGKLGLGDGTRIVLYDDSPHHTAARGWAMLRSFGISDVAILDGGLEKWRAEGRPLSAYTETPKPRHITPRTHGAGIRNLAQMQAAVASGSEQIVDARSPSRFAGAEPEPRPGVTPGHIPGSTNLYYARFFNADGTWKRADALRALFDEAGIDLDRPTVATCGSGVTAAVIAFAAQLLGREVPIYDGSWAEWGAHPATAKETGA</sequence>
<dbReference type="GO" id="GO:0004792">
    <property type="term" value="F:thiosulfate-cyanide sulfurtransferase activity"/>
    <property type="evidence" value="ECO:0007669"/>
    <property type="project" value="InterPro"/>
</dbReference>
<dbReference type="Proteomes" id="UP000188729">
    <property type="component" value="Unassembled WGS sequence"/>
</dbReference>
<proteinExistence type="predicted"/>
<dbReference type="CDD" id="cd01448">
    <property type="entry name" value="TST_Repeat_1"/>
    <property type="match status" value="1"/>
</dbReference>